<dbReference type="Gene3D" id="1.10.10.60">
    <property type="entry name" value="Homeodomain-like"/>
    <property type="match status" value="1"/>
</dbReference>
<dbReference type="SUPFAM" id="SSF46689">
    <property type="entry name" value="Homeodomain-like"/>
    <property type="match status" value="1"/>
</dbReference>
<evidence type="ECO:0000256" key="8">
    <source>
        <dbReference type="PROSITE-ProRule" id="PRU00108"/>
    </source>
</evidence>
<comment type="subcellular location">
    <subcellularLocation>
        <location evidence="1 8">Nucleus</location>
    </subcellularLocation>
</comment>
<keyword evidence="4 8" id="KW-0238">DNA-binding</keyword>
<feature type="DNA-binding region" description="Homeobox" evidence="8">
    <location>
        <begin position="263"/>
        <end position="303"/>
    </location>
</feature>
<evidence type="ECO:0000256" key="4">
    <source>
        <dbReference type="ARBA" id="ARBA00023125"/>
    </source>
</evidence>
<evidence type="ECO:0000256" key="3">
    <source>
        <dbReference type="ARBA" id="ARBA00023015"/>
    </source>
</evidence>
<evidence type="ECO:0000256" key="6">
    <source>
        <dbReference type="ARBA" id="ARBA00023163"/>
    </source>
</evidence>
<dbReference type="InterPro" id="IPR009057">
    <property type="entry name" value="Homeodomain-like_sf"/>
</dbReference>
<dbReference type="Pfam" id="PF07526">
    <property type="entry name" value="POX"/>
    <property type="match status" value="1"/>
</dbReference>
<sequence>MVLQDSATGSDRRIQIDFVHPKDSRSINQSYEEFQITRSHSLSLTLGGHVPPTCSHQQVQKDIIINHEGFNNVFAEERSGLASVLQNSKYLRLAKQLLDEVVGVSDAAELPSVKEFKMDALDGLLNFCELNASRHHQHSIDERGNIQSRIPKLFALLDELDRRYEQYCKQMDNVVSLFETFAGAGAAKSYTALTSQAMYRHFCRLRNTMIAQIRVIERFSLTERTQFSFRNVNPIQSSHSWSHPLRGLPVNSISILRAWLFEHFLHPYPSNCEKRMLALQTGLTRNQVSNWFINARVRLWKPMIEFMYQEECAEAT</sequence>
<dbReference type="Pfam" id="PF05920">
    <property type="entry name" value="Homeobox_KN"/>
    <property type="match status" value="1"/>
</dbReference>
<evidence type="ECO:0000256" key="5">
    <source>
        <dbReference type="ARBA" id="ARBA00023155"/>
    </source>
</evidence>
<dbReference type="AlphaFoldDB" id="A0AAV9B6C1"/>
<keyword evidence="6" id="KW-0804">Transcription</keyword>
<dbReference type="PANTHER" id="PTHR11850">
    <property type="entry name" value="HOMEOBOX PROTEIN TRANSCRIPTION FACTORS"/>
    <property type="match status" value="1"/>
</dbReference>
<reference evidence="10" key="2">
    <citation type="submission" date="2023-06" db="EMBL/GenBank/DDBJ databases">
        <authorList>
            <person name="Ma L."/>
            <person name="Liu K.-W."/>
            <person name="Li Z."/>
            <person name="Hsiao Y.-Y."/>
            <person name="Qi Y."/>
            <person name="Fu T."/>
            <person name="Tang G."/>
            <person name="Zhang D."/>
            <person name="Sun W.-H."/>
            <person name="Liu D.-K."/>
            <person name="Li Y."/>
            <person name="Chen G.-Z."/>
            <person name="Liu X.-D."/>
            <person name="Liao X.-Y."/>
            <person name="Jiang Y.-T."/>
            <person name="Yu X."/>
            <person name="Hao Y."/>
            <person name="Huang J."/>
            <person name="Zhao X.-W."/>
            <person name="Ke S."/>
            <person name="Chen Y.-Y."/>
            <person name="Wu W.-L."/>
            <person name="Hsu J.-L."/>
            <person name="Lin Y.-F."/>
            <person name="Huang M.-D."/>
            <person name="Li C.-Y."/>
            <person name="Huang L."/>
            <person name="Wang Z.-W."/>
            <person name="Zhao X."/>
            <person name="Zhong W.-Y."/>
            <person name="Peng D.-H."/>
            <person name="Ahmad S."/>
            <person name="Lan S."/>
            <person name="Zhang J.-S."/>
            <person name="Tsai W.-C."/>
            <person name="Van De Peer Y."/>
            <person name="Liu Z.-J."/>
        </authorList>
    </citation>
    <scope>NUCLEOTIDE SEQUENCE</scope>
    <source>
        <strain evidence="10">SCP</strain>
        <tissue evidence="10">Leaves</tissue>
    </source>
</reference>
<evidence type="ECO:0000259" key="9">
    <source>
        <dbReference type="PROSITE" id="PS50071"/>
    </source>
</evidence>
<accession>A0AAV9B6C1</accession>
<dbReference type="GO" id="GO:0005634">
    <property type="term" value="C:nucleus"/>
    <property type="evidence" value="ECO:0007669"/>
    <property type="project" value="UniProtKB-SubCell"/>
</dbReference>
<evidence type="ECO:0000256" key="1">
    <source>
        <dbReference type="ARBA" id="ARBA00004123"/>
    </source>
</evidence>
<gene>
    <name evidence="10" type="ORF">QJS04_geneDACA013078</name>
</gene>
<dbReference type="SMART" id="SM00389">
    <property type="entry name" value="HOX"/>
    <property type="match status" value="1"/>
</dbReference>
<keyword evidence="5 8" id="KW-0371">Homeobox</keyword>
<comment type="caution">
    <text evidence="10">The sequence shown here is derived from an EMBL/GenBank/DDBJ whole genome shotgun (WGS) entry which is preliminary data.</text>
</comment>
<keyword evidence="11" id="KW-1185">Reference proteome</keyword>
<dbReference type="Proteomes" id="UP001179952">
    <property type="component" value="Unassembled WGS sequence"/>
</dbReference>
<dbReference type="EMBL" id="JAUJYN010000005">
    <property type="protein sequence ID" value="KAK1271847.1"/>
    <property type="molecule type" value="Genomic_DNA"/>
</dbReference>
<dbReference type="GO" id="GO:0006355">
    <property type="term" value="P:regulation of DNA-templated transcription"/>
    <property type="evidence" value="ECO:0007669"/>
    <property type="project" value="InterPro"/>
</dbReference>
<dbReference type="PROSITE" id="PS50071">
    <property type="entry name" value="HOMEOBOX_2"/>
    <property type="match status" value="1"/>
</dbReference>
<evidence type="ECO:0000256" key="2">
    <source>
        <dbReference type="ARBA" id="ARBA00006454"/>
    </source>
</evidence>
<organism evidence="10 11">
    <name type="scientific">Acorus gramineus</name>
    <name type="common">Dwarf sweet flag</name>
    <dbReference type="NCBI Taxonomy" id="55184"/>
    <lineage>
        <taxon>Eukaryota</taxon>
        <taxon>Viridiplantae</taxon>
        <taxon>Streptophyta</taxon>
        <taxon>Embryophyta</taxon>
        <taxon>Tracheophyta</taxon>
        <taxon>Spermatophyta</taxon>
        <taxon>Magnoliopsida</taxon>
        <taxon>Liliopsida</taxon>
        <taxon>Acoraceae</taxon>
        <taxon>Acorus</taxon>
    </lineage>
</organism>
<feature type="domain" description="Homeobox" evidence="9">
    <location>
        <begin position="261"/>
        <end position="302"/>
    </location>
</feature>
<name>A0AAV9B6C1_ACOGR</name>
<evidence type="ECO:0000313" key="11">
    <source>
        <dbReference type="Proteomes" id="UP001179952"/>
    </source>
</evidence>
<comment type="similarity">
    <text evidence="2">Belongs to the TALE/BELL homeobox family.</text>
</comment>
<reference evidence="10" key="1">
    <citation type="journal article" date="2023" name="Nat. Commun.">
        <title>Diploid and tetraploid genomes of Acorus and the evolution of monocots.</title>
        <authorList>
            <person name="Ma L."/>
            <person name="Liu K.W."/>
            <person name="Li Z."/>
            <person name="Hsiao Y.Y."/>
            <person name="Qi Y."/>
            <person name="Fu T."/>
            <person name="Tang G.D."/>
            <person name="Zhang D."/>
            <person name="Sun W.H."/>
            <person name="Liu D.K."/>
            <person name="Li Y."/>
            <person name="Chen G.Z."/>
            <person name="Liu X.D."/>
            <person name="Liao X.Y."/>
            <person name="Jiang Y.T."/>
            <person name="Yu X."/>
            <person name="Hao Y."/>
            <person name="Huang J."/>
            <person name="Zhao X.W."/>
            <person name="Ke S."/>
            <person name="Chen Y.Y."/>
            <person name="Wu W.L."/>
            <person name="Hsu J.L."/>
            <person name="Lin Y.F."/>
            <person name="Huang M.D."/>
            <person name="Li C.Y."/>
            <person name="Huang L."/>
            <person name="Wang Z.W."/>
            <person name="Zhao X."/>
            <person name="Zhong W.Y."/>
            <person name="Peng D.H."/>
            <person name="Ahmad S."/>
            <person name="Lan S."/>
            <person name="Zhang J.S."/>
            <person name="Tsai W.C."/>
            <person name="Van de Peer Y."/>
            <person name="Liu Z.J."/>
        </authorList>
    </citation>
    <scope>NUCLEOTIDE SEQUENCE</scope>
    <source>
        <strain evidence="10">SCP</strain>
    </source>
</reference>
<dbReference type="InterPro" id="IPR001356">
    <property type="entry name" value="HD"/>
</dbReference>
<dbReference type="GO" id="GO:0003677">
    <property type="term" value="F:DNA binding"/>
    <property type="evidence" value="ECO:0007669"/>
    <property type="project" value="UniProtKB-UniRule"/>
</dbReference>
<proteinExistence type="inferred from homology"/>
<evidence type="ECO:0000256" key="7">
    <source>
        <dbReference type="ARBA" id="ARBA00023242"/>
    </source>
</evidence>
<protein>
    <submittedName>
        <fullName evidence="10">BEL1-like homeodomain protein 7</fullName>
    </submittedName>
</protein>
<dbReference type="InterPro" id="IPR006563">
    <property type="entry name" value="POX_dom"/>
</dbReference>
<evidence type="ECO:0000313" key="10">
    <source>
        <dbReference type="EMBL" id="KAK1271847.1"/>
    </source>
</evidence>
<dbReference type="SMART" id="SM00574">
    <property type="entry name" value="POX"/>
    <property type="match status" value="1"/>
</dbReference>
<dbReference type="CDD" id="cd00086">
    <property type="entry name" value="homeodomain"/>
    <property type="match status" value="1"/>
</dbReference>
<keyword evidence="7 8" id="KW-0539">Nucleus</keyword>
<keyword evidence="3" id="KW-0805">Transcription regulation</keyword>
<dbReference type="InterPro" id="IPR050224">
    <property type="entry name" value="TALE_homeobox"/>
</dbReference>
<dbReference type="InterPro" id="IPR008422">
    <property type="entry name" value="KN_HD"/>
</dbReference>